<keyword evidence="5 7" id="KW-1133">Transmembrane helix</keyword>
<comment type="similarity">
    <text evidence="7">Belongs to the binding-protein-dependent transport system permease family.</text>
</comment>
<keyword evidence="3" id="KW-1003">Cell membrane</keyword>
<evidence type="ECO:0000256" key="6">
    <source>
        <dbReference type="ARBA" id="ARBA00023136"/>
    </source>
</evidence>
<feature type="transmembrane region" description="Helical" evidence="7">
    <location>
        <begin position="9"/>
        <end position="29"/>
    </location>
</feature>
<dbReference type="InterPro" id="IPR000515">
    <property type="entry name" value="MetI-like"/>
</dbReference>
<dbReference type="Pfam" id="PF19300">
    <property type="entry name" value="BPD_transp_1_N"/>
    <property type="match status" value="1"/>
</dbReference>
<evidence type="ECO:0000256" key="2">
    <source>
        <dbReference type="ARBA" id="ARBA00022448"/>
    </source>
</evidence>
<keyword evidence="6 7" id="KW-0472">Membrane</keyword>
<reference evidence="10" key="1">
    <citation type="journal article" date="2019" name="Int. J. Syst. Evol. Microbiol.">
        <title>The Global Catalogue of Microorganisms (GCM) 10K type strain sequencing project: providing services to taxonomists for standard genome sequencing and annotation.</title>
        <authorList>
            <consortium name="The Broad Institute Genomics Platform"/>
            <consortium name="The Broad Institute Genome Sequencing Center for Infectious Disease"/>
            <person name="Wu L."/>
            <person name="Ma J."/>
        </authorList>
    </citation>
    <scope>NUCLEOTIDE SEQUENCE [LARGE SCALE GENOMIC DNA]</scope>
    <source>
        <strain evidence="10">CGMCC 4.7106</strain>
    </source>
</reference>
<organism evidence="9 10">
    <name type="scientific">Nonomuraea harbinensis</name>
    <dbReference type="NCBI Taxonomy" id="1286938"/>
    <lineage>
        <taxon>Bacteria</taxon>
        <taxon>Bacillati</taxon>
        <taxon>Actinomycetota</taxon>
        <taxon>Actinomycetes</taxon>
        <taxon>Streptosporangiales</taxon>
        <taxon>Streptosporangiaceae</taxon>
        <taxon>Nonomuraea</taxon>
    </lineage>
</organism>
<dbReference type="EMBL" id="JBHSNW010000001">
    <property type="protein sequence ID" value="MFC5813761.1"/>
    <property type="molecule type" value="Genomic_DNA"/>
</dbReference>
<dbReference type="CDD" id="cd06261">
    <property type="entry name" value="TM_PBP2"/>
    <property type="match status" value="1"/>
</dbReference>
<dbReference type="Pfam" id="PF00528">
    <property type="entry name" value="BPD_transp_1"/>
    <property type="match status" value="1"/>
</dbReference>
<evidence type="ECO:0000256" key="5">
    <source>
        <dbReference type="ARBA" id="ARBA00022989"/>
    </source>
</evidence>
<feature type="transmembrane region" description="Helical" evidence="7">
    <location>
        <begin position="134"/>
        <end position="157"/>
    </location>
</feature>
<feature type="transmembrane region" description="Helical" evidence="7">
    <location>
        <begin position="235"/>
        <end position="261"/>
    </location>
</feature>
<proteinExistence type="inferred from homology"/>
<dbReference type="PANTHER" id="PTHR43163">
    <property type="entry name" value="DIPEPTIDE TRANSPORT SYSTEM PERMEASE PROTEIN DPPB-RELATED"/>
    <property type="match status" value="1"/>
</dbReference>
<evidence type="ECO:0000256" key="7">
    <source>
        <dbReference type="RuleBase" id="RU363032"/>
    </source>
</evidence>
<protein>
    <submittedName>
        <fullName evidence="9">ABC transporter permease</fullName>
    </submittedName>
</protein>
<evidence type="ECO:0000256" key="1">
    <source>
        <dbReference type="ARBA" id="ARBA00004651"/>
    </source>
</evidence>
<name>A0ABW1BLY0_9ACTN</name>
<comment type="subcellular location">
    <subcellularLocation>
        <location evidence="1 7">Cell membrane</location>
        <topology evidence="1 7">Multi-pass membrane protein</topology>
    </subcellularLocation>
</comment>
<gene>
    <name evidence="9" type="ORF">ACFPUY_01630</name>
</gene>
<sequence>MWRLVITRLCVAVPMIVMVSTATFFLGALSPIDPAEFVLGPDPTQEQVDRVRQEMGLDRPVLAQFQEWAAGAVRGDLGSSVFTGEPVSATLIRALPVTLSLTLGGLVLSVLLGLPAGIWAGLRAGRLGDRVTTGLVTVGQAVPNFWLALLLILAFAVHFRIFPAVGYVPISEGVGPWLHSITLPSIALGTAAGAVLARQTRSAIIGVLQQEYIRTALAQGLPRWRVVGKFGLRNAAVPIVTVIAFEVASLFGGSIVVERMFSMRGFGSVTIDAVLRRDPDVIQGVIVIAAAVMIVIQLVLDLSYAWLNPKVRPS</sequence>
<accession>A0ABW1BLY0</accession>
<evidence type="ECO:0000256" key="4">
    <source>
        <dbReference type="ARBA" id="ARBA00022692"/>
    </source>
</evidence>
<evidence type="ECO:0000259" key="8">
    <source>
        <dbReference type="PROSITE" id="PS50928"/>
    </source>
</evidence>
<feature type="transmembrane region" description="Helical" evidence="7">
    <location>
        <begin position="281"/>
        <end position="307"/>
    </location>
</feature>
<evidence type="ECO:0000313" key="10">
    <source>
        <dbReference type="Proteomes" id="UP001596096"/>
    </source>
</evidence>
<dbReference type="PANTHER" id="PTHR43163:SF6">
    <property type="entry name" value="DIPEPTIDE TRANSPORT SYSTEM PERMEASE PROTEIN DPPB-RELATED"/>
    <property type="match status" value="1"/>
</dbReference>
<feature type="transmembrane region" description="Helical" evidence="7">
    <location>
        <begin position="177"/>
        <end position="197"/>
    </location>
</feature>
<keyword evidence="10" id="KW-1185">Reference proteome</keyword>
<feature type="domain" description="ABC transmembrane type-1" evidence="8">
    <location>
        <begin position="95"/>
        <end position="304"/>
    </location>
</feature>
<evidence type="ECO:0000313" key="9">
    <source>
        <dbReference type="EMBL" id="MFC5813761.1"/>
    </source>
</evidence>
<dbReference type="PROSITE" id="PS50928">
    <property type="entry name" value="ABC_TM1"/>
    <property type="match status" value="1"/>
</dbReference>
<feature type="transmembrane region" description="Helical" evidence="7">
    <location>
        <begin position="101"/>
        <end position="122"/>
    </location>
</feature>
<dbReference type="Proteomes" id="UP001596096">
    <property type="component" value="Unassembled WGS sequence"/>
</dbReference>
<dbReference type="InterPro" id="IPR045621">
    <property type="entry name" value="BPD_transp_1_N"/>
</dbReference>
<keyword evidence="4 7" id="KW-0812">Transmembrane</keyword>
<comment type="caution">
    <text evidence="9">The sequence shown here is derived from an EMBL/GenBank/DDBJ whole genome shotgun (WGS) entry which is preliminary data.</text>
</comment>
<dbReference type="RefSeq" id="WP_219542923.1">
    <property type="nucleotide sequence ID" value="NZ_JAHKRN010000001.1"/>
</dbReference>
<evidence type="ECO:0000256" key="3">
    <source>
        <dbReference type="ARBA" id="ARBA00022475"/>
    </source>
</evidence>
<keyword evidence="2 7" id="KW-0813">Transport</keyword>